<sequence>MDHSQHMGQVNADGIEKMHDFGESAHCRTHMLFTWDSKDLCIVFDWWHIRSSIGFFVSLLVVLVLSLGYEYIRAINAAVDSDAETLPGPSGSKKDGKPTYLSRPRSRIYRAAVYALQVLYSFFLMLVFMTYNGWIMLAVVGGAFTGHLLWSSRFDRSSRGMFCH</sequence>
<feature type="transmembrane region" description="Helical" evidence="4">
    <location>
        <begin position="108"/>
        <end position="128"/>
    </location>
</feature>
<dbReference type="Proteomes" id="UP000094385">
    <property type="component" value="Unassembled WGS sequence"/>
</dbReference>
<reference evidence="5 6" key="1">
    <citation type="journal article" date="2016" name="Proc. Natl. Acad. Sci. U.S.A.">
        <title>Comparative genomics of biotechnologically important yeasts.</title>
        <authorList>
            <person name="Riley R."/>
            <person name="Haridas S."/>
            <person name="Wolfe K.H."/>
            <person name="Lopes M.R."/>
            <person name="Hittinger C.T."/>
            <person name="Goeker M."/>
            <person name="Salamov A.A."/>
            <person name="Wisecaver J.H."/>
            <person name="Long T.M."/>
            <person name="Calvey C.H."/>
            <person name="Aerts A.L."/>
            <person name="Barry K.W."/>
            <person name="Choi C."/>
            <person name="Clum A."/>
            <person name="Coughlan A.Y."/>
            <person name="Deshpande S."/>
            <person name="Douglass A.P."/>
            <person name="Hanson S.J."/>
            <person name="Klenk H.-P."/>
            <person name="LaButti K.M."/>
            <person name="Lapidus A."/>
            <person name="Lindquist E.A."/>
            <person name="Lipzen A.M."/>
            <person name="Meier-Kolthoff J.P."/>
            <person name="Ohm R.A."/>
            <person name="Otillar R.P."/>
            <person name="Pangilinan J.L."/>
            <person name="Peng Y."/>
            <person name="Rokas A."/>
            <person name="Rosa C.A."/>
            <person name="Scheuner C."/>
            <person name="Sibirny A.A."/>
            <person name="Slot J.C."/>
            <person name="Stielow J.B."/>
            <person name="Sun H."/>
            <person name="Kurtzman C.P."/>
            <person name="Blackwell M."/>
            <person name="Grigoriev I.V."/>
            <person name="Jeffries T.W."/>
        </authorList>
    </citation>
    <scope>NUCLEOTIDE SEQUENCE [LARGE SCALE GENOMIC DNA]</scope>
    <source>
        <strain evidence="5 6">NRRL Y-11557</strain>
    </source>
</reference>
<keyword evidence="2 4" id="KW-1133">Transmembrane helix</keyword>
<gene>
    <name evidence="5" type="ORF">LIPSTDRAFT_75388</name>
</gene>
<protein>
    <recommendedName>
        <fullName evidence="4">Copper transport protein</fullName>
    </recommendedName>
</protein>
<evidence type="ECO:0000256" key="1">
    <source>
        <dbReference type="ARBA" id="ARBA00022692"/>
    </source>
</evidence>
<keyword evidence="4" id="KW-0813">Transport</keyword>
<dbReference type="OrthoDB" id="161814at2759"/>
<evidence type="ECO:0000256" key="4">
    <source>
        <dbReference type="RuleBase" id="RU367022"/>
    </source>
</evidence>
<dbReference type="Pfam" id="PF04145">
    <property type="entry name" value="Ctr"/>
    <property type="match status" value="1"/>
</dbReference>
<dbReference type="GO" id="GO:0005375">
    <property type="term" value="F:copper ion transmembrane transporter activity"/>
    <property type="evidence" value="ECO:0007669"/>
    <property type="project" value="UniProtKB-UniRule"/>
</dbReference>
<keyword evidence="6" id="KW-1185">Reference proteome</keyword>
<comment type="subcellular location">
    <subcellularLocation>
        <location evidence="4">Membrane</location>
        <topology evidence="4">Multi-pass membrane protein</topology>
    </subcellularLocation>
</comment>
<keyword evidence="3 4" id="KW-0472">Membrane</keyword>
<dbReference type="EMBL" id="KV454302">
    <property type="protein sequence ID" value="ODQ69756.1"/>
    <property type="molecule type" value="Genomic_DNA"/>
</dbReference>
<dbReference type="AlphaFoldDB" id="A0A1E3PWF8"/>
<feature type="transmembrane region" description="Helical" evidence="4">
    <location>
        <begin position="134"/>
        <end position="151"/>
    </location>
</feature>
<dbReference type="InterPro" id="IPR007274">
    <property type="entry name" value="Cop_transporter"/>
</dbReference>
<keyword evidence="1 4" id="KW-0812">Transmembrane</keyword>
<name>A0A1E3PWF8_LIPST</name>
<keyword evidence="4" id="KW-0187">Copper transport</keyword>
<accession>A0A1E3PWF8</accession>
<evidence type="ECO:0000256" key="2">
    <source>
        <dbReference type="ARBA" id="ARBA00022989"/>
    </source>
</evidence>
<comment type="similarity">
    <text evidence="4">Belongs to the copper transporter (Ctr) (TC 1.A.56) family. SLC31A subfamily.</text>
</comment>
<evidence type="ECO:0000256" key="3">
    <source>
        <dbReference type="ARBA" id="ARBA00023136"/>
    </source>
</evidence>
<proteinExistence type="inferred from homology"/>
<feature type="transmembrane region" description="Helical" evidence="4">
    <location>
        <begin position="53"/>
        <end position="72"/>
    </location>
</feature>
<dbReference type="PANTHER" id="PTHR12483">
    <property type="entry name" value="SOLUTE CARRIER FAMILY 31 COPPER TRANSPORTERS"/>
    <property type="match status" value="1"/>
</dbReference>
<evidence type="ECO:0000313" key="6">
    <source>
        <dbReference type="Proteomes" id="UP000094385"/>
    </source>
</evidence>
<keyword evidence="4" id="KW-0406">Ion transport</keyword>
<keyword evidence="4" id="KW-0186">Copper</keyword>
<dbReference type="GO" id="GO:0016020">
    <property type="term" value="C:membrane"/>
    <property type="evidence" value="ECO:0007669"/>
    <property type="project" value="UniProtKB-SubCell"/>
</dbReference>
<evidence type="ECO:0000313" key="5">
    <source>
        <dbReference type="EMBL" id="ODQ69756.1"/>
    </source>
</evidence>
<organism evidence="5 6">
    <name type="scientific">Lipomyces starkeyi NRRL Y-11557</name>
    <dbReference type="NCBI Taxonomy" id="675824"/>
    <lineage>
        <taxon>Eukaryota</taxon>
        <taxon>Fungi</taxon>
        <taxon>Dikarya</taxon>
        <taxon>Ascomycota</taxon>
        <taxon>Saccharomycotina</taxon>
        <taxon>Lipomycetes</taxon>
        <taxon>Lipomycetales</taxon>
        <taxon>Lipomycetaceae</taxon>
        <taxon>Lipomyces</taxon>
    </lineage>
</organism>
<dbReference type="PANTHER" id="PTHR12483:SF115">
    <property type="entry name" value="COPPER TRANSPORT PROTEIN"/>
    <property type="match status" value="1"/>
</dbReference>